<accession>A0A821JTV5</accession>
<dbReference type="AlphaFoldDB" id="A0A821JTV5"/>
<organism evidence="3 4">
    <name type="scientific">Rotaria socialis</name>
    <dbReference type="NCBI Taxonomy" id="392032"/>
    <lineage>
        <taxon>Eukaryota</taxon>
        <taxon>Metazoa</taxon>
        <taxon>Spiralia</taxon>
        <taxon>Gnathifera</taxon>
        <taxon>Rotifera</taxon>
        <taxon>Eurotatoria</taxon>
        <taxon>Bdelloidea</taxon>
        <taxon>Philodinida</taxon>
        <taxon>Philodinidae</taxon>
        <taxon>Rotaria</taxon>
    </lineage>
</organism>
<dbReference type="InterPro" id="IPR013923">
    <property type="entry name" value="Autophagy-rel_prot_16_dom"/>
</dbReference>
<feature type="domain" description="Autophagy-related protein 16" evidence="2">
    <location>
        <begin position="7"/>
        <end position="146"/>
    </location>
</feature>
<feature type="coiled-coil region" evidence="1">
    <location>
        <begin position="62"/>
        <end position="145"/>
    </location>
</feature>
<sequence>MDWKSDIICQLKDEKQHWNVYDEIVEHYNRLLDSNTNLQMRCVKFENDVNHLRLANAGLEKASEASQALANVNNKLTVANEEVIMHLREKGELAREVLRLNHALKESNEKSTDNEIKLQQYKNESEKLMKTVEKLECEVKELVEINE</sequence>
<reference evidence="3" key="1">
    <citation type="submission" date="2021-02" db="EMBL/GenBank/DDBJ databases">
        <authorList>
            <person name="Nowell W R."/>
        </authorList>
    </citation>
    <scope>NUCLEOTIDE SEQUENCE</scope>
</reference>
<evidence type="ECO:0000259" key="2">
    <source>
        <dbReference type="Pfam" id="PF08614"/>
    </source>
</evidence>
<dbReference type="Pfam" id="PF08614">
    <property type="entry name" value="ATG16"/>
    <property type="match status" value="1"/>
</dbReference>
<gene>
    <name evidence="3" type="ORF">UJA718_LOCUS37212</name>
</gene>
<comment type="caution">
    <text evidence="3">The sequence shown here is derived from an EMBL/GenBank/DDBJ whole genome shotgun (WGS) entry which is preliminary data.</text>
</comment>
<keyword evidence="1" id="KW-0175">Coiled coil</keyword>
<name>A0A821JTV5_9BILA</name>
<dbReference type="EMBL" id="CAJOBP010036745">
    <property type="protein sequence ID" value="CAF4720261.1"/>
    <property type="molecule type" value="Genomic_DNA"/>
</dbReference>
<evidence type="ECO:0000313" key="3">
    <source>
        <dbReference type="EMBL" id="CAF4720261.1"/>
    </source>
</evidence>
<protein>
    <recommendedName>
        <fullName evidence="2">Autophagy-related protein 16 domain-containing protein</fullName>
    </recommendedName>
</protein>
<dbReference type="Proteomes" id="UP000663873">
    <property type="component" value="Unassembled WGS sequence"/>
</dbReference>
<evidence type="ECO:0000313" key="4">
    <source>
        <dbReference type="Proteomes" id="UP000663873"/>
    </source>
</evidence>
<feature type="non-terminal residue" evidence="3">
    <location>
        <position position="147"/>
    </location>
</feature>
<evidence type="ECO:0000256" key="1">
    <source>
        <dbReference type="SAM" id="Coils"/>
    </source>
</evidence>
<keyword evidence="4" id="KW-1185">Reference proteome</keyword>
<proteinExistence type="predicted"/>